<dbReference type="EMBL" id="JAVDWV010000015">
    <property type="protein sequence ID" value="MDR7156321.1"/>
    <property type="molecule type" value="Genomic_DNA"/>
</dbReference>
<keyword evidence="1" id="KW-0732">Signal</keyword>
<feature type="signal peptide" evidence="1">
    <location>
        <begin position="1"/>
        <end position="21"/>
    </location>
</feature>
<keyword evidence="3" id="KW-1185">Reference proteome</keyword>
<sequence length="100" mass="12219">MNIILKGAAALSLAIAGIAAAAPAQAQHHGGYRDGWRGDRDHRWDSRRWDNRRWDGRRWDGRRHWRGDRGYHRAKYRPRCWTQWRYDYYRDRNVRVRVCR</sequence>
<reference evidence="2 3" key="1">
    <citation type="submission" date="2023-07" db="EMBL/GenBank/DDBJ databases">
        <title>Sorghum-associated microbial communities from plants grown in Nebraska, USA.</title>
        <authorList>
            <person name="Schachtman D."/>
        </authorList>
    </citation>
    <scope>NUCLEOTIDE SEQUENCE [LARGE SCALE GENOMIC DNA]</scope>
    <source>
        <strain evidence="2 3">4256</strain>
    </source>
</reference>
<proteinExistence type="predicted"/>
<name>A0ABU1X412_SPHXE</name>
<evidence type="ECO:0000256" key="1">
    <source>
        <dbReference type="SAM" id="SignalP"/>
    </source>
</evidence>
<accession>A0ABU1X412</accession>
<gene>
    <name evidence="2" type="ORF">J2W40_003162</name>
</gene>
<feature type="chain" id="PRO_5045252835" evidence="1">
    <location>
        <begin position="22"/>
        <end position="100"/>
    </location>
</feature>
<dbReference type="RefSeq" id="WP_310226491.1">
    <property type="nucleotide sequence ID" value="NZ_JAVDWV010000015.1"/>
</dbReference>
<dbReference type="Proteomes" id="UP001267638">
    <property type="component" value="Unassembled WGS sequence"/>
</dbReference>
<evidence type="ECO:0000313" key="2">
    <source>
        <dbReference type="EMBL" id="MDR7156321.1"/>
    </source>
</evidence>
<organism evidence="2 3">
    <name type="scientific">Sphingobium xenophagum</name>
    <dbReference type="NCBI Taxonomy" id="121428"/>
    <lineage>
        <taxon>Bacteria</taxon>
        <taxon>Pseudomonadati</taxon>
        <taxon>Pseudomonadota</taxon>
        <taxon>Alphaproteobacteria</taxon>
        <taxon>Sphingomonadales</taxon>
        <taxon>Sphingomonadaceae</taxon>
        <taxon>Sphingobium</taxon>
    </lineage>
</organism>
<comment type="caution">
    <text evidence="2">The sequence shown here is derived from an EMBL/GenBank/DDBJ whole genome shotgun (WGS) entry which is preliminary data.</text>
</comment>
<evidence type="ECO:0000313" key="3">
    <source>
        <dbReference type="Proteomes" id="UP001267638"/>
    </source>
</evidence>
<protein>
    <submittedName>
        <fullName evidence="2">Uncharacterized protein</fullName>
    </submittedName>
</protein>